<keyword evidence="3" id="KW-1185">Reference proteome</keyword>
<dbReference type="AlphaFoldDB" id="A0AAD9CJ36"/>
<evidence type="ECO:0000313" key="2">
    <source>
        <dbReference type="EMBL" id="KAK1902865.1"/>
    </source>
</evidence>
<organism evidence="2 3">
    <name type="scientific">Dissostichus eleginoides</name>
    <name type="common">Patagonian toothfish</name>
    <name type="synonym">Dissostichus amissus</name>
    <dbReference type="NCBI Taxonomy" id="100907"/>
    <lineage>
        <taxon>Eukaryota</taxon>
        <taxon>Metazoa</taxon>
        <taxon>Chordata</taxon>
        <taxon>Craniata</taxon>
        <taxon>Vertebrata</taxon>
        <taxon>Euteleostomi</taxon>
        <taxon>Actinopterygii</taxon>
        <taxon>Neopterygii</taxon>
        <taxon>Teleostei</taxon>
        <taxon>Neoteleostei</taxon>
        <taxon>Acanthomorphata</taxon>
        <taxon>Eupercaria</taxon>
        <taxon>Perciformes</taxon>
        <taxon>Notothenioidei</taxon>
        <taxon>Nototheniidae</taxon>
        <taxon>Dissostichus</taxon>
    </lineage>
</organism>
<accession>A0AAD9CJ36</accession>
<dbReference type="GO" id="GO:0005840">
    <property type="term" value="C:ribosome"/>
    <property type="evidence" value="ECO:0007669"/>
    <property type="project" value="UniProtKB-KW"/>
</dbReference>
<evidence type="ECO:0000313" key="3">
    <source>
        <dbReference type="Proteomes" id="UP001228049"/>
    </source>
</evidence>
<evidence type="ECO:0000256" key="1">
    <source>
        <dbReference type="SAM" id="MobiDB-lite"/>
    </source>
</evidence>
<dbReference type="EMBL" id="JASDAP010000005">
    <property type="protein sequence ID" value="KAK1902865.1"/>
    <property type="molecule type" value="Genomic_DNA"/>
</dbReference>
<gene>
    <name evidence="2" type="ORF">KUDE01_005825</name>
</gene>
<feature type="non-terminal residue" evidence="2">
    <location>
        <position position="1"/>
    </location>
</feature>
<reference evidence="2" key="1">
    <citation type="submission" date="2023-04" db="EMBL/GenBank/DDBJ databases">
        <title>Chromosome-level genome of Chaenocephalus aceratus.</title>
        <authorList>
            <person name="Park H."/>
        </authorList>
    </citation>
    <scope>NUCLEOTIDE SEQUENCE</scope>
    <source>
        <strain evidence="2">DE</strain>
        <tissue evidence="2">Muscle</tissue>
    </source>
</reference>
<feature type="non-terminal residue" evidence="2">
    <location>
        <position position="107"/>
    </location>
</feature>
<proteinExistence type="predicted"/>
<feature type="region of interest" description="Disordered" evidence="1">
    <location>
        <begin position="1"/>
        <end position="24"/>
    </location>
</feature>
<protein>
    <submittedName>
        <fullName evidence="2">50S ribosomal protein L21</fullName>
    </submittedName>
</protein>
<keyword evidence="2" id="KW-0687">Ribonucleoprotein</keyword>
<comment type="caution">
    <text evidence="2">The sequence shown here is derived from an EMBL/GenBank/DDBJ whole genome shotgun (WGS) entry which is preliminary data.</text>
</comment>
<name>A0AAD9CJ36_DISEL</name>
<dbReference type="Proteomes" id="UP001228049">
    <property type="component" value="Unassembled WGS sequence"/>
</dbReference>
<keyword evidence="2" id="KW-0689">Ribosomal protein</keyword>
<sequence>RRRSGHPDVPGASVTAASQVGRGSRAAVFQPAIPQNYSSDRPLDLALHGCWGHTTQPRGQPANYRPLCPPSLSPPVEMGKVCVRLWFVRTLPSPQAAMKLKPMRPEL</sequence>